<feature type="domain" description="FAD dependent oxidoreductase" evidence="3">
    <location>
        <begin position="341"/>
        <end position="683"/>
    </location>
</feature>
<dbReference type="EMBL" id="LS483372">
    <property type="protein sequence ID" value="SQF92960.1"/>
    <property type="molecule type" value="Genomic_DNA"/>
</dbReference>
<protein>
    <submittedName>
        <fullName evidence="5">Erythronate-4-phosphate dehydrogenase</fullName>
    </submittedName>
</protein>
<dbReference type="AlphaFoldDB" id="A0A8B4ID67"/>
<keyword evidence="1" id="KW-0560">Oxidoreductase</keyword>
<dbReference type="GO" id="GO:0005829">
    <property type="term" value="C:cytosol"/>
    <property type="evidence" value="ECO:0007669"/>
    <property type="project" value="TreeGrafter"/>
</dbReference>
<reference evidence="5 6" key="1">
    <citation type="submission" date="2018-06" db="EMBL/GenBank/DDBJ databases">
        <authorList>
            <consortium name="Pathogen Informatics"/>
            <person name="Doyle S."/>
        </authorList>
    </citation>
    <scope>NUCLEOTIDE SEQUENCE [LARGE SCALE GENOMIC DNA]</scope>
    <source>
        <strain evidence="5 6">NCTC10038</strain>
    </source>
</reference>
<evidence type="ECO:0000256" key="1">
    <source>
        <dbReference type="ARBA" id="ARBA00023002"/>
    </source>
</evidence>
<evidence type="ECO:0000256" key="2">
    <source>
        <dbReference type="ARBA" id="ARBA00023027"/>
    </source>
</evidence>
<proteinExistence type="predicted"/>
<dbReference type="PANTHER" id="PTHR10996">
    <property type="entry name" value="2-HYDROXYACID DEHYDROGENASE-RELATED"/>
    <property type="match status" value="1"/>
</dbReference>
<accession>A0A8B4ID67</accession>
<evidence type="ECO:0000259" key="3">
    <source>
        <dbReference type="Pfam" id="PF01266"/>
    </source>
</evidence>
<organism evidence="5 6">
    <name type="scientific">Pseudomonas fluorescens</name>
    <dbReference type="NCBI Taxonomy" id="294"/>
    <lineage>
        <taxon>Bacteria</taxon>
        <taxon>Pseudomonadati</taxon>
        <taxon>Pseudomonadota</taxon>
        <taxon>Gammaproteobacteria</taxon>
        <taxon>Pseudomonadales</taxon>
        <taxon>Pseudomonadaceae</taxon>
        <taxon>Pseudomonas</taxon>
    </lineage>
</organism>
<keyword evidence="2" id="KW-0520">NAD</keyword>
<evidence type="ECO:0000313" key="6">
    <source>
        <dbReference type="Proteomes" id="UP000248640"/>
    </source>
</evidence>
<dbReference type="Proteomes" id="UP000248640">
    <property type="component" value="Chromosome 1"/>
</dbReference>
<feature type="domain" description="D-isomer specific 2-hydroxyacid dehydrogenase NAD-binding" evidence="4">
    <location>
        <begin position="138"/>
        <end position="248"/>
    </location>
</feature>
<dbReference type="Pfam" id="PF02826">
    <property type="entry name" value="2-Hacid_dh_C"/>
    <property type="match status" value="1"/>
</dbReference>
<sequence>MRLSSVPPVTTSLIATTEIILHIAPVSKGWRADAPHNVVFFPATLTKQVLLLQIALLRPSILIVADHTIDADVIDQWRTSHPFGELYLVRRGTSLDKVHLDLCHSNNIRVVNTPGVNAPHVAAYLARWLTMADGSIPREVCVLGYGNVGKALVKLLLDRDPDVRIKVLSRFGRMPDTLGNTCSDSRVSFFVDWLEALNGASAVALCVSLNDETVHRIDRALIQCLHKQARLVCIAKPDVFSDAALQTLATAPDMQLVLDYGPATLEAFRIRTQALGCSVSTWCKPATLTTQAATTEACHRDLDYAVAVQLSLIALHGLVRRKLAQSLTIPPQPVHAGAPRVSIVGRGINGLLQAVMLRLANYQVTVYGGNQQRDGASHKQVNMRHLCATETTAKPLNNDYLTPGNQYLAVECNRAGIELFEKLLADNPSLARFARSRIVRAYRHDAAGIEDTIREQRDIENRPWPSGKPGGELAQINQLQFQARYAIPGIGRAIEVSGYDLEFVHLKDEVEALLQRSGVQFLPQRLNPIQIADLSREHFVVTAMGVEELEAVAIIGWFFKLRAVGNEGADLRGLKLQYDLPIGVMNCRLDGDFILISGGQVPPDSSPENKASILAACLAAVARHFPEAYRRAIERGDLHVIECARPGTADGLSIVYWSAYNRIVAGATYAAGTTQGLVWASLVQELIRARALA</sequence>
<evidence type="ECO:0000259" key="4">
    <source>
        <dbReference type="Pfam" id="PF02826"/>
    </source>
</evidence>
<gene>
    <name evidence="5" type="ORF">NCTC10038_04416</name>
</gene>
<dbReference type="RefSeq" id="WP_053257378.1">
    <property type="nucleotide sequence ID" value="NZ_CBCRXZ010000001.1"/>
</dbReference>
<dbReference type="Pfam" id="PF01266">
    <property type="entry name" value="DAO"/>
    <property type="match status" value="1"/>
</dbReference>
<dbReference type="PANTHER" id="PTHR10996:SF178">
    <property type="entry name" value="2-HYDROXYACID DEHYDROGENASE YGL185C-RELATED"/>
    <property type="match status" value="1"/>
</dbReference>
<dbReference type="GeneID" id="61634376"/>
<dbReference type="GO" id="GO:0051287">
    <property type="term" value="F:NAD binding"/>
    <property type="evidence" value="ECO:0007669"/>
    <property type="project" value="InterPro"/>
</dbReference>
<evidence type="ECO:0000313" key="5">
    <source>
        <dbReference type="EMBL" id="SQF92960.1"/>
    </source>
</evidence>
<dbReference type="SUPFAM" id="SSF52283">
    <property type="entry name" value="Formate/glycerate dehydrogenase catalytic domain-like"/>
    <property type="match status" value="1"/>
</dbReference>
<name>A0A8B4ID67_PSEFL</name>
<dbReference type="SUPFAM" id="SSF51735">
    <property type="entry name" value="NAD(P)-binding Rossmann-fold domains"/>
    <property type="match status" value="1"/>
</dbReference>
<dbReference type="InterPro" id="IPR006076">
    <property type="entry name" value="FAD-dep_OxRdtase"/>
</dbReference>
<dbReference type="InterPro" id="IPR006140">
    <property type="entry name" value="D-isomer_DH_NAD-bd"/>
</dbReference>
<dbReference type="SUPFAM" id="SSF51971">
    <property type="entry name" value="Nucleotide-binding domain"/>
    <property type="match status" value="1"/>
</dbReference>
<dbReference type="InterPro" id="IPR036291">
    <property type="entry name" value="NAD(P)-bd_dom_sf"/>
</dbReference>
<dbReference type="GO" id="GO:0016618">
    <property type="term" value="F:hydroxypyruvate reductase [NAD(P)H] activity"/>
    <property type="evidence" value="ECO:0007669"/>
    <property type="project" value="TreeGrafter"/>
</dbReference>
<dbReference type="GO" id="GO:0030267">
    <property type="term" value="F:glyoxylate reductase (NADPH) activity"/>
    <property type="evidence" value="ECO:0007669"/>
    <property type="project" value="TreeGrafter"/>
</dbReference>
<dbReference type="InterPro" id="IPR050223">
    <property type="entry name" value="D-isomer_2-hydroxyacid_DH"/>
</dbReference>
<dbReference type="Gene3D" id="3.40.50.720">
    <property type="entry name" value="NAD(P)-binding Rossmann-like Domain"/>
    <property type="match status" value="2"/>
</dbReference>